<proteinExistence type="predicted"/>
<evidence type="ECO:0000256" key="4">
    <source>
        <dbReference type="PROSITE-ProRule" id="PRU10137"/>
    </source>
</evidence>
<dbReference type="PANTHER" id="PTHR30461:SF23">
    <property type="entry name" value="DNA RECOMBINASE-RELATED"/>
    <property type="match status" value="1"/>
</dbReference>
<evidence type="ECO:0000256" key="2">
    <source>
        <dbReference type="ARBA" id="ARBA00023125"/>
    </source>
</evidence>
<evidence type="ECO:0000256" key="3">
    <source>
        <dbReference type="ARBA" id="ARBA00023172"/>
    </source>
</evidence>
<evidence type="ECO:0000313" key="6">
    <source>
        <dbReference type="EMBL" id="GHC10009.1"/>
    </source>
</evidence>
<feature type="active site" description="O-(5'-phospho-DNA)-serine intermediate" evidence="4">
    <location>
        <position position="19"/>
    </location>
</feature>
<dbReference type="PROSITE" id="PS00397">
    <property type="entry name" value="RECOMBINASES_1"/>
    <property type="match status" value="1"/>
</dbReference>
<accession>A0ABQ3F6Q5</accession>
<sequence length="117" mass="13373">MNAQSPTVALRAALYLRVSTPRQAEHDVSIPDQRKQGEAWCASRGYQLVETFVEPGNTATNDRRPEFQRMIEAGTSKPAPFDVVLVHSFSRFFRDAFDMEYYYRKLAKNGVRLVSIT</sequence>
<dbReference type="PROSITE" id="PS51736">
    <property type="entry name" value="RECOMBINASES_3"/>
    <property type="match status" value="1"/>
</dbReference>
<evidence type="ECO:0000259" key="5">
    <source>
        <dbReference type="PROSITE" id="PS51736"/>
    </source>
</evidence>
<dbReference type="EMBL" id="BMYI01000001">
    <property type="protein sequence ID" value="GHC10009.1"/>
    <property type="molecule type" value="Genomic_DNA"/>
</dbReference>
<dbReference type="InterPro" id="IPR050639">
    <property type="entry name" value="SSR_resolvase"/>
</dbReference>
<keyword evidence="3" id="KW-0233">DNA recombination</keyword>
<dbReference type="InterPro" id="IPR006119">
    <property type="entry name" value="Resolv_N"/>
</dbReference>
<reference evidence="7" key="1">
    <citation type="journal article" date="2019" name="Int. J. Syst. Evol. Microbiol.">
        <title>The Global Catalogue of Microorganisms (GCM) 10K type strain sequencing project: providing services to taxonomists for standard genome sequencing and annotation.</title>
        <authorList>
            <consortium name="The Broad Institute Genomics Platform"/>
            <consortium name="The Broad Institute Genome Sequencing Center for Infectious Disease"/>
            <person name="Wu L."/>
            <person name="Ma J."/>
        </authorList>
    </citation>
    <scope>NUCLEOTIDE SEQUENCE [LARGE SCALE GENOMIC DNA]</scope>
    <source>
        <strain evidence="7">KCTC 23298</strain>
    </source>
</reference>
<keyword evidence="2" id="KW-0238">DNA-binding</keyword>
<keyword evidence="1" id="KW-0229">DNA integration</keyword>
<evidence type="ECO:0000256" key="1">
    <source>
        <dbReference type="ARBA" id="ARBA00022908"/>
    </source>
</evidence>
<gene>
    <name evidence="6" type="ORF">GCM10007291_03000</name>
</gene>
<evidence type="ECO:0000313" key="7">
    <source>
        <dbReference type="Proteomes" id="UP000658305"/>
    </source>
</evidence>
<organism evidence="6 7">
    <name type="scientific">Gemmobacter nanjingensis</name>
    <dbReference type="NCBI Taxonomy" id="488454"/>
    <lineage>
        <taxon>Bacteria</taxon>
        <taxon>Pseudomonadati</taxon>
        <taxon>Pseudomonadota</taxon>
        <taxon>Alphaproteobacteria</taxon>
        <taxon>Rhodobacterales</taxon>
        <taxon>Paracoccaceae</taxon>
        <taxon>Gemmobacter</taxon>
    </lineage>
</organism>
<dbReference type="Gene3D" id="3.40.50.1390">
    <property type="entry name" value="Resolvase, N-terminal catalytic domain"/>
    <property type="match status" value="1"/>
</dbReference>
<dbReference type="SUPFAM" id="SSF53041">
    <property type="entry name" value="Resolvase-like"/>
    <property type="match status" value="1"/>
</dbReference>
<name>A0ABQ3F6Q5_9RHOB</name>
<dbReference type="PANTHER" id="PTHR30461">
    <property type="entry name" value="DNA-INVERTASE FROM LAMBDOID PROPHAGE"/>
    <property type="match status" value="1"/>
</dbReference>
<dbReference type="RefSeq" id="WP_229825162.1">
    <property type="nucleotide sequence ID" value="NZ_BMYI01000001.1"/>
</dbReference>
<dbReference type="InterPro" id="IPR036162">
    <property type="entry name" value="Resolvase-like_N_sf"/>
</dbReference>
<protein>
    <recommendedName>
        <fullName evidence="5">Resolvase/invertase-type recombinase catalytic domain-containing protein</fullName>
    </recommendedName>
</protein>
<dbReference type="InterPro" id="IPR006118">
    <property type="entry name" value="Recombinase_CS"/>
</dbReference>
<dbReference type="Proteomes" id="UP000658305">
    <property type="component" value="Unassembled WGS sequence"/>
</dbReference>
<dbReference type="SMART" id="SM00857">
    <property type="entry name" value="Resolvase"/>
    <property type="match status" value="1"/>
</dbReference>
<keyword evidence="7" id="KW-1185">Reference proteome</keyword>
<dbReference type="CDD" id="cd00338">
    <property type="entry name" value="Ser_Recombinase"/>
    <property type="match status" value="1"/>
</dbReference>
<dbReference type="Pfam" id="PF00239">
    <property type="entry name" value="Resolvase"/>
    <property type="match status" value="1"/>
</dbReference>
<comment type="caution">
    <text evidence="6">The sequence shown here is derived from an EMBL/GenBank/DDBJ whole genome shotgun (WGS) entry which is preliminary data.</text>
</comment>
<feature type="domain" description="Resolvase/invertase-type recombinase catalytic" evidence="5">
    <location>
        <begin position="11"/>
        <end position="117"/>
    </location>
</feature>